<dbReference type="InterPro" id="IPR025110">
    <property type="entry name" value="AMP-bd_C"/>
</dbReference>
<dbReference type="InterPro" id="IPR045851">
    <property type="entry name" value="AMP-bd_C_sf"/>
</dbReference>
<dbReference type="Gene3D" id="3.30.300.30">
    <property type="match status" value="1"/>
</dbReference>
<protein>
    <submittedName>
        <fullName evidence="3">AMP-binding protein</fullName>
    </submittedName>
    <submittedName>
        <fullName evidence="4">Long-chain acyl-CoA synthetase</fullName>
        <ecNumber evidence="4">6.2.1.3</ecNumber>
    </submittedName>
</protein>
<dbReference type="Proteomes" id="UP000587211">
    <property type="component" value="Unassembled WGS sequence"/>
</dbReference>
<keyword evidence="4" id="KW-0436">Ligase</keyword>
<dbReference type="RefSeq" id="WP_179423820.1">
    <property type="nucleotide sequence ID" value="NZ_BAAAMP010000002.1"/>
</dbReference>
<dbReference type="EMBL" id="JACWMT010000001">
    <property type="protein sequence ID" value="MBD1268711.1"/>
    <property type="molecule type" value="Genomic_DNA"/>
</dbReference>
<dbReference type="AlphaFoldDB" id="A0A8I0FU07"/>
<dbReference type="PANTHER" id="PTHR43767:SF1">
    <property type="entry name" value="NONRIBOSOMAL PEPTIDE SYNTHASE PES1 (EUROFUNG)-RELATED"/>
    <property type="match status" value="1"/>
</dbReference>
<proteinExistence type="predicted"/>
<organism evidence="3 6">
    <name type="scientific">Aeromicrobium tamlense</name>
    <dbReference type="NCBI Taxonomy" id="375541"/>
    <lineage>
        <taxon>Bacteria</taxon>
        <taxon>Bacillati</taxon>
        <taxon>Actinomycetota</taxon>
        <taxon>Actinomycetes</taxon>
        <taxon>Propionibacteriales</taxon>
        <taxon>Nocardioidaceae</taxon>
        <taxon>Aeromicrobium</taxon>
    </lineage>
</organism>
<comment type="caution">
    <text evidence="3">The sequence shown here is derived from an EMBL/GenBank/DDBJ whole genome shotgun (WGS) entry which is preliminary data.</text>
</comment>
<reference evidence="3" key="2">
    <citation type="submission" date="2020-09" db="EMBL/GenBank/DDBJ databases">
        <title>Novel species in genus Aeromicrobium.</title>
        <authorList>
            <person name="Zhang G."/>
        </authorList>
    </citation>
    <scope>NUCLEOTIDE SEQUENCE</scope>
    <source>
        <strain evidence="3">SSW1-57</strain>
    </source>
</reference>
<evidence type="ECO:0000313" key="3">
    <source>
        <dbReference type="EMBL" id="MBD1268711.1"/>
    </source>
</evidence>
<dbReference type="GO" id="GO:0004467">
    <property type="term" value="F:long-chain fatty acid-CoA ligase activity"/>
    <property type="evidence" value="ECO:0007669"/>
    <property type="project" value="UniProtKB-EC"/>
</dbReference>
<accession>A0A8I0FU07</accession>
<evidence type="ECO:0000259" key="1">
    <source>
        <dbReference type="Pfam" id="PF00501"/>
    </source>
</evidence>
<dbReference type="EMBL" id="JACBZN010000001">
    <property type="protein sequence ID" value="NYI37383.1"/>
    <property type="molecule type" value="Genomic_DNA"/>
</dbReference>
<dbReference type="InterPro" id="IPR042099">
    <property type="entry name" value="ANL_N_sf"/>
</dbReference>
<feature type="domain" description="AMP-dependent synthetase/ligase" evidence="1">
    <location>
        <begin position="33"/>
        <end position="403"/>
    </location>
</feature>
<dbReference type="Gene3D" id="3.40.50.12780">
    <property type="entry name" value="N-terminal domain of ligase-like"/>
    <property type="match status" value="1"/>
</dbReference>
<dbReference type="SUPFAM" id="SSF56801">
    <property type="entry name" value="Acetyl-CoA synthetase-like"/>
    <property type="match status" value="1"/>
</dbReference>
<dbReference type="PROSITE" id="PS00455">
    <property type="entry name" value="AMP_BINDING"/>
    <property type="match status" value="1"/>
</dbReference>
<dbReference type="InterPro" id="IPR050237">
    <property type="entry name" value="ATP-dep_AMP-bd_enzyme"/>
</dbReference>
<reference evidence="4 5" key="1">
    <citation type="submission" date="2020-07" db="EMBL/GenBank/DDBJ databases">
        <title>Sequencing the genomes of 1000 actinobacteria strains.</title>
        <authorList>
            <person name="Klenk H.-P."/>
        </authorList>
    </citation>
    <scope>NUCLEOTIDE SEQUENCE [LARGE SCALE GENOMIC DNA]</scope>
    <source>
        <strain evidence="4 5">DSM 19087</strain>
    </source>
</reference>
<evidence type="ECO:0000313" key="6">
    <source>
        <dbReference type="Proteomes" id="UP000659061"/>
    </source>
</evidence>
<keyword evidence="5" id="KW-1185">Reference proteome</keyword>
<gene>
    <name evidence="4" type="ORF">BJ975_000758</name>
    <name evidence="3" type="ORF">IDH50_00545</name>
</gene>
<name>A0A8I0FU07_9ACTN</name>
<evidence type="ECO:0000313" key="4">
    <source>
        <dbReference type="EMBL" id="NYI37383.1"/>
    </source>
</evidence>
<sequence>MSAGEGRPWTAWYPDGDVDLAASGLTLMDHFGATVARQPGRVAVRYFDGAITYAELDAMADSLAAHLRDAGLGPASTVALMLQNNPAFLVAVVAAWKLGAVAAPLSPLATSPELSHLLDECDADAVVILDELLQVHGSRVSRLRDRPVVVTTRTDFDGSPAQVGGDATSLARIVATRVDPVATELDPAWPAVFVPTSGTTGMSKFTVNTHANVEFDASVYRQWARLRDGAVVLGLSPIFHVTGLIGHVAVTLRIGATLVLTHRVRPDVVLDAIRRHRPEFTIAVITAYIGLAELPDVTPDDFASFRELWSGGAPVEPDVAARLGERFGRPIHNVYGLTEATSAVAAVPRGLRTPVDEDTRTLSIGVPVFGTTVRIVGEDGADLAPGEVGEIVVSGPQVAAGYLNKPMSTAEVFGGGRLRTGDVGFMDADGWFYVIDRSKDMISASGFKVWPREIEAALMTHPHVREAAVVAIPDQYRGQSPKAYVVLEPDASVSEYELIEFSRSILAPTKYPREVEFVAELPRTATGKIRRSALG</sequence>
<feature type="domain" description="AMP-binding enzyme C-terminal" evidence="2">
    <location>
        <begin position="453"/>
        <end position="528"/>
    </location>
</feature>
<dbReference type="Pfam" id="PF00501">
    <property type="entry name" value="AMP-binding"/>
    <property type="match status" value="1"/>
</dbReference>
<evidence type="ECO:0000259" key="2">
    <source>
        <dbReference type="Pfam" id="PF13193"/>
    </source>
</evidence>
<dbReference type="Pfam" id="PF13193">
    <property type="entry name" value="AMP-binding_C"/>
    <property type="match status" value="1"/>
</dbReference>
<dbReference type="EC" id="6.2.1.3" evidence="4"/>
<evidence type="ECO:0000313" key="5">
    <source>
        <dbReference type="Proteomes" id="UP000587211"/>
    </source>
</evidence>
<dbReference type="InterPro" id="IPR020845">
    <property type="entry name" value="AMP-binding_CS"/>
</dbReference>
<dbReference type="Proteomes" id="UP000659061">
    <property type="component" value="Unassembled WGS sequence"/>
</dbReference>
<dbReference type="PANTHER" id="PTHR43767">
    <property type="entry name" value="LONG-CHAIN-FATTY-ACID--COA LIGASE"/>
    <property type="match status" value="1"/>
</dbReference>
<dbReference type="InterPro" id="IPR000873">
    <property type="entry name" value="AMP-dep_synth/lig_dom"/>
</dbReference>